<dbReference type="AlphaFoldDB" id="A0A3N5CR43"/>
<dbReference type="EC" id="1.4.1.1" evidence="2 5"/>
<gene>
    <name evidence="11" type="primary">ald</name>
    <name evidence="11" type="ORF">EG799_08085</name>
</gene>
<dbReference type="OrthoDB" id="9804592at2"/>
<keyword evidence="3 5" id="KW-0560">Oxidoreductase</keyword>
<feature type="binding site" evidence="8">
    <location>
        <position position="198"/>
    </location>
    <ligand>
        <name>NAD(+)</name>
        <dbReference type="ChEBI" id="CHEBI:57540"/>
    </ligand>
</feature>
<sequence>MRIGCPAEIKNREYRVGLTPESAKELVAHGHEVWIEAGAGHGIGAFDSEYTAGGAKVVDTAEEIFAGCEMIVKVKEPQAQERAMLREGQLLYTYLHLAPDPAQTKDLVDSGATCIAYETVTGPNGALPLLKPMSQVAGRMSIQAGANALEKAHGGRGVLLGGVPGVMPGKVVVIGGGVVGFNAAQMAAGMGADTVIMDRNPDVLEKVGTHFEARASTRFSSKANLEEAVAEADLVIGAVLVVGAAAPKLVTREMLGSMKPGAVLVDVAIDQGGCFETSKPTTHDDPTYMVDGIVHYCVANMPGAVSRTSTYALNNVTLPHALRIADMGWKEAMRADPHLAQGLNVHAGRVTYPAVATELGYDLLPIEKAIA</sequence>
<evidence type="ECO:0000256" key="8">
    <source>
        <dbReference type="PIRSR" id="PIRSR000183-3"/>
    </source>
</evidence>
<dbReference type="PANTHER" id="PTHR42795">
    <property type="entry name" value="ALANINE DEHYDROGENASE"/>
    <property type="match status" value="1"/>
</dbReference>
<dbReference type="SUPFAM" id="SSF52283">
    <property type="entry name" value="Formate/glycerate dehydrogenase catalytic domain-like"/>
    <property type="match status" value="1"/>
</dbReference>
<dbReference type="SUPFAM" id="SSF51735">
    <property type="entry name" value="NAD(P)-binding Rossmann-fold domains"/>
    <property type="match status" value="1"/>
</dbReference>
<feature type="binding site" evidence="8">
    <location>
        <position position="134"/>
    </location>
    <ligand>
        <name>NAD(+)</name>
        <dbReference type="ChEBI" id="CHEBI:57540"/>
    </ligand>
</feature>
<feature type="domain" description="Alanine dehydrogenase/pyridine nucleotide transhydrogenase NAD(H)-binding" evidence="9">
    <location>
        <begin position="149"/>
        <end position="297"/>
    </location>
</feature>
<dbReference type="CDD" id="cd05305">
    <property type="entry name" value="L-AlaDH"/>
    <property type="match status" value="1"/>
</dbReference>
<evidence type="ECO:0000256" key="1">
    <source>
        <dbReference type="ARBA" id="ARBA00005689"/>
    </source>
</evidence>
<dbReference type="SMART" id="SM01003">
    <property type="entry name" value="AlaDh_PNT_N"/>
    <property type="match status" value="1"/>
</dbReference>
<dbReference type="FunFam" id="3.40.50.720:FF:000049">
    <property type="entry name" value="Alanine dehydrogenase"/>
    <property type="match status" value="1"/>
</dbReference>
<feature type="binding site" evidence="7">
    <location>
        <position position="15"/>
    </location>
    <ligand>
        <name>substrate</name>
    </ligand>
</feature>
<feature type="binding site" evidence="8">
    <location>
        <begin position="239"/>
        <end position="240"/>
    </location>
    <ligand>
        <name>NAD(+)</name>
        <dbReference type="ChEBI" id="CHEBI:57540"/>
    </ligand>
</feature>
<dbReference type="InterPro" id="IPR007886">
    <property type="entry name" value="AlaDH/PNT_N"/>
</dbReference>
<comment type="similarity">
    <text evidence="1 5">Belongs to the AlaDH/PNT family.</text>
</comment>
<dbReference type="InterPro" id="IPR008141">
    <property type="entry name" value="Ala_DH"/>
</dbReference>
<dbReference type="GO" id="GO:0000286">
    <property type="term" value="F:alanine dehydrogenase activity"/>
    <property type="evidence" value="ECO:0007669"/>
    <property type="project" value="UniProtKB-UniRule"/>
</dbReference>
<evidence type="ECO:0000259" key="10">
    <source>
        <dbReference type="SMART" id="SM01003"/>
    </source>
</evidence>
<feature type="binding site" evidence="7">
    <location>
        <position position="75"/>
    </location>
    <ligand>
        <name>substrate</name>
    </ligand>
</feature>
<organism evidence="11 12">
    <name type="scientific">Aurantiacibacter spongiae</name>
    <dbReference type="NCBI Taxonomy" id="2488860"/>
    <lineage>
        <taxon>Bacteria</taxon>
        <taxon>Pseudomonadati</taxon>
        <taxon>Pseudomonadota</taxon>
        <taxon>Alphaproteobacteria</taxon>
        <taxon>Sphingomonadales</taxon>
        <taxon>Erythrobacteraceae</taxon>
        <taxon>Aurantiacibacter</taxon>
    </lineage>
</organism>
<evidence type="ECO:0000256" key="7">
    <source>
        <dbReference type="PIRSR" id="PIRSR000183-2"/>
    </source>
</evidence>
<dbReference type="Gene3D" id="3.40.50.720">
    <property type="entry name" value="NAD(P)-binding Rossmann-like Domain"/>
    <property type="match status" value="2"/>
</dbReference>
<reference evidence="11 12" key="1">
    <citation type="submission" date="2018-11" db="EMBL/GenBank/DDBJ databases">
        <title>Erythrobacter spongiae sp. nov., isolated from a marine sponge.</title>
        <authorList>
            <person name="Zhuang L."/>
            <person name="Luo L."/>
        </authorList>
    </citation>
    <scope>NUCLEOTIDE SEQUENCE [LARGE SCALE GENOMIC DNA]</scope>
    <source>
        <strain evidence="11 12">HN-E23</strain>
    </source>
</reference>
<evidence type="ECO:0000313" key="12">
    <source>
        <dbReference type="Proteomes" id="UP000275232"/>
    </source>
</evidence>
<protein>
    <recommendedName>
        <fullName evidence="2 5">Alanine dehydrogenase</fullName>
        <ecNumber evidence="2 5">1.4.1.1</ecNumber>
    </recommendedName>
</protein>
<evidence type="ECO:0000256" key="4">
    <source>
        <dbReference type="ARBA" id="ARBA00023027"/>
    </source>
</evidence>
<dbReference type="Proteomes" id="UP000275232">
    <property type="component" value="Unassembled WGS sequence"/>
</dbReference>
<keyword evidence="8" id="KW-0547">Nucleotide-binding</keyword>
<comment type="catalytic activity">
    <reaction evidence="5">
        <text>L-alanine + NAD(+) + H2O = pyruvate + NH4(+) + NADH + H(+)</text>
        <dbReference type="Rhea" id="RHEA:18405"/>
        <dbReference type="ChEBI" id="CHEBI:15361"/>
        <dbReference type="ChEBI" id="CHEBI:15377"/>
        <dbReference type="ChEBI" id="CHEBI:15378"/>
        <dbReference type="ChEBI" id="CHEBI:28938"/>
        <dbReference type="ChEBI" id="CHEBI:57540"/>
        <dbReference type="ChEBI" id="CHEBI:57945"/>
        <dbReference type="ChEBI" id="CHEBI:57972"/>
        <dbReference type="EC" id="1.4.1.1"/>
    </reaction>
</comment>
<dbReference type="GO" id="GO:0042853">
    <property type="term" value="P:L-alanine catabolic process"/>
    <property type="evidence" value="ECO:0007669"/>
    <property type="project" value="InterPro"/>
</dbReference>
<dbReference type="NCBIfam" id="TIGR00518">
    <property type="entry name" value="alaDH"/>
    <property type="match status" value="1"/>
</dbReference>
<feature type="domain" description="Alanine dehydrogenase/pyridine nucleotide transhydrogenase N-terminal" evidence="10">
    <location>
        <begin position="4"/>
        <end position="137"/>
    </location>
</feature>
<dbReference type="GO" id="GO:0000166">
    <property type="term" value="F:nucleotide binding"/>
    <property type="evidence" value="ECO:0007669"/>
    <property type="project" value="UniProtKB-KW"/>
</dbReference>
<evidence type="ECO:0000256" key="5">
    <source>
        <dbReference type="PIRNR" id="PIRNR000183"/>
    </source>
</evidence>
<feature type="binding site" evidence="8">
    <location>
        <begin position="298"/>
        <end position="301"/>
    </location>
    <ligand>
        <name>NAD(+)</name>
        <dbReference type="ChEBI" id="CHEBI:57540"/>
    </ligand>
</feature>
<feature type="binding site" evidence="8">
    <location>
        <position position="220"/>
    </location>
    <ligand>
        <name>NAD(+)</name>
        <dbReference type="ChEBI" id="CHEBI:57540"/>
    </ligand>
</feature>
<dbReference type="RefSeq" id="WP_123880181.1">
    <property type="nucleotide sequence ID" value="NZ_RPFZ01000001.1"/>
</dbReference>
<dbReference type="PRINTS" id="PR00411">
    <property type="entry name" value="PNDRDTASEI"/>
</dbReference>
<feature type="binding site" evidence="8">
    <location>
        <begin position="267"/>
        <end position="270"/>
    </location>
    <ligand>
        <name>NAD(+)</name>
        <dbReference type="ChEBI" id="CHEBI:57540"/>
    </ligand>
</feature>
<feature type="active site" description="Proton donor/acceptor" evidence="6">
    <location>
        <position position="270"/>
    </location>
</feature>
<evidence type="ECO:0000256" key="6">
    <source>
        <dbReference type="PIRSR" id="PIRSR000183-1"/>
    </source>
</evidence>
<name>A0A3N5CR43_9SPHN</name>
<comment type="caution">
    <text evidence="11">The sequence shown here is derived from an EMBL/GenBank/DDBJ whole genome shotgun (WGS) entry which is preliminary data.</text>
</comment>
<dbReference type="InterPro" id="IPR007698">
    <property type="entry name" value="AlaDH/PNT_NAD(H)-bd"/>
</dbReference>
<evidence type="ECO:0000256" key="3">
    <source>
        <dbReference type="ARBA" id="ARBA00023002"/>
    </source>
</evidence>
<dbReference type="Pfam" id="PF05222">
    <property type="entry name" value="AlaDh_PNT_N"/>
    <property type="match status" value="1"/>
</dbReference>
<keyword evidence="4 5" id="KW-0520">NAD</keyword>
<evidence type="ECO:0000259" key="9">
    <source>
        <dbReference type="SMART" id="SM01002"/>
    </source>
</evidence>
<feature type="active site" description="Proton donor/acceptor" evidence="6">
    <location>
        <position position="96"/>
    </location>
</feature>
<evidence type="ECO:0000313" key="11">
    <source>
        <dbReference type="EMBL" id="RPF71583.1"/>
    </source>
</evidence>
<dbReference type="EMBL" id="RPFZ01000001">
    <property type="protein sequence ID" value="RPF71583.1"/>
    <property type="molecule type" value="Genomic_DNA"/>
</dbReference>
<evidence type="ECO:0000256" key="2">
    <source>
        <dbReference type="ARBA" id="ARBA00012897"/>
    </source>
</evidence>
<proteinExistence type="inferred from homology"/>
<dbReference type="SMART" id="SM01002">
    <property type="entry name" value="AlaDh_PNT_C"/>
    <property type="match status" value="1"/>
</dbReference>
<dbReference type="PIRSF" id="PIRSF000183">
    <property type="entry name" value="Alanine_dh"/>
    <property type="match status" value="1"/>
</dbReference>
<dbReference type="PANTHER" id="PTHR42795:SF1">
    <property type="entry name" value="ALANINE DEHYDROGENASE"/>
    <property type="match status" value="1"/>
</dbReference>
<dbReference type="InterPro" id="IPR036291">
    <property type="entry name" value="NAD(P)-bd_dom_sf"/>
</dbReference>
<dbReference type="Pfam" id="PF01262">
    <property type="entry name" value="AlaDh_PNT_C"/>
    <property type="match status" value="1"/>
</dbReference>
<accession>A0A3N5CR43</accession>
<keyword evidence="12" id="KW-1185">Reference proteome</keyword>
<dbReference type="GO" id="GO:0005886">
    <property type="term" value="C:plasma membrane"/>
    <property type="evidence" value="ECO:0007669"/>
    <property type="project" value="TreeGrafter"/>
</dbReference>